<protein>
    <submittedName>
        <fullName evidence="8">MFS transporter</fullName>
    </submittedName>
</protein>
<accession>A0A921KKC2</accession>
<feature type="transmembrane region" description="Helical" evidence="6">
    <location>
        <begin position="74"/>
        <end position="93"/>
    </location>
</feature>
<dbReference type="InterPro" id="IPR011701">
    <property type="entry name" value="MFS"/>
</dbReference>
<feature type="domain" description="Major facilitator superfamily (MFS) profile" evidence="7">
    <location>
        <begin position="8"/>
        <end position="395"/>
    </location>
</feature>
<keyword evidence="3 6" id="KW-0812">Transmembrane</keyword>
<feature type="transmembrane region" description="Helical" evidence="6">
    <location>
        <begin position="247"/>
        <end position="267"/>
    </location>
</feature>
<dbReference type="RefSeq" id="WP_274958581.1">
    <property type="nucleotide sequence ID" value="NZ_DYWQ01000027.1"/>
</dbReference>
<proteinExistence type="predicted"/>
<feature type="transmembrane region" description="Helical" evidence="6">
    <location>
        <begin position="132"/>
        <end position="154"/>
    </location>
</feature>
<reference evidence="8" key="2">
    <citation type="submission" date="2021-09" db="EMBL/GenBank/DDBJ databases">
        <authorList>
            <person name="Gilroy R."/>
        </authorList>
    </citation>
    <scope>NUCLEOTIDE SEQUENCE</scope>
    <source>
        <strain evidence="8">CHK124-7917</strain>
    </source>
</reference>
<dbReference type="EMBL" id="DYWQ01000027">
    <property type="protein sequence ID" value="HJF44557.1"/>
    <property type="molecule type" value="Genomic_DNA"/>
</dbReference>
<dbReference type="GO" id="GO:0005886">
    <property type="term" value="C:plasma membrane"/>
    <property type="evidence" value="ECO:0007669"/>
    <property type="project" value="UniProtKB-SubCell"/>
</dbReference>
<evidence type="ECO:0000313" key="9">
    <source>
        <dbReference type="Proteomes" id="UP000697330"/>
    </source>
</evidence>
<keyword evidence="2" id="KW-1003">Cell membrane</keyword>
<evidence type="ECO:0000313" key="8">
    <source>
        <dbReference type="EMBL" id="HJF44557.1"/>
    </source>
</evidence>
<dbReference type="PANTHER" id="PTHR43124:SF3">
    <property type="entry name" value="CHLORAMPHENICOL EFFLUX PUMP RV0191"/>
    <property type="match status" value="1"/>
</dbReference>
<evidence type="ECO:0000256" key="2">
    <source>
        <dbReference type="ARBA" id="ARBA00022475"/>
    </source>
</evidence>
<organism evidence="8 9">
    <name type="scientific">Thermophilibacter provencensis</name>
    <dbReference type="NCBI Taxonomy" id="1852386"/>
    <lineage>
        <taxon>Bacteria</taxon>
        <taxon>Bacillati</taxon>
        <taxon>Actinomycetota</taxon>
        <taxon>Coriobacteriia</taxon>
        <taxon>Coriobacteriales</taxon>
        <taxon>Atopobiaceae</taxon>
        <taxon>Thermophilibacter</taxon>
    </lineage>
</organism>
<keyword evidence="4 6" id="KW-1133">Transmembrane helix</keyword>
<feature type="transmembrane region" description="Helical" evidence="6">
    <location>
        <begin position="344"/>
        <end position="365"/>
    </location>
</feature>
<evidence type="ECO:0000256" key="1">
    <source>
        <dbReference type="ARBA" id="ARBA00004651"/>
    </source>
</evidence>
<reference evidence="8" key="1">
    <citation type="journal article" date="2021" name="PeerJ">
        <title>Extensive microbial diversity within the chicken gut microbiome revealed by metagenomics and culture.</title>
        <authorList>
            <person name="Gilroy R."/>
            <person name="Ravi A."/>
            <person name="Getino M."/>
            <person name="Pursley I."/>
            <person name="Horton D.L."/>
            <person name="Alikhan N.F."/>
            <person name="Baker D."/>
            <person name="Gharbi K."/>
            <person name="Hall N."/>
            <person name="Watson M."/>
            <person name="Adriaenssens E.M."/>
            <person name="Foster-Nyarko E."/>
            <person name="Jarju S."/>
            <person name="Secka A."/>
            <person name="Antonio M."/>
            <person name="Oren A."/>
            <person name="Chaudhuri R.R."/>
            <person name="La Ragione R."/>
            <person name="Hildebrand F."/>
            <person name="Pallen M.J."/>
        </authorList>
    </citation>
    <scope>NUCLEOTIDE SEQUENCE</scope>
    <source>
        <strain evidence="8">CHK124-7917</strain>
    </source>
</reference>
<feature type="transmembrane region" description="Helical" evidence="6">
    <location>
        <begin position="218"/>
        <end position="241"/>
    </location>
</feature>
<comment type="subcellular location">
    <subcellularLocation>
        <location evidence="1">Cell membrane</location>
        <topology evidence="1">Multi-pass membrane protein</topology>
    </subcellularLocation>
</comment>
<dbReference type="SUPFAM" id="SSF103473">
    <property type="entry name" value="MFS general substrate transporter"/>
    <property type="match status" value="1"/>
</dbReference>
<evidence type="ECO:0000259" key="7">
    <source>
        <dbReference type="PROSITE" id="PS50850"/>
    </source>
</evidence>
<evidence type="ECO:0000256" key="6">
    <source>
        <dbReference type="SAM" id="Phobius"/>
    </source>
</evidence>
<evidence type="ECO:0000256" key="5">
    <source>
        <dbReference type="ARBA" id="ARBA00023136"/>
    </source>
</evidence>
<feature type="transmembrane region" description="Helical" evidence="6">
    <location>
        <begin position="160"/>
        <end position="179"/>
    </location>
</feature>
<dbReference type="Pfam" id="PF07690">
    <property type="entry name" value="MFS_1"/>
    <property type="match status" value="1"/>
</dbReference>
<feature type="transmembrane region" description="Helical" evidence="6">
    <location>
        <begin position="30"/>
        <end position="53"/>
    </location>
</feature>
<dbReference type="AlphaFoldDB" id="A0A921KKC2"/>
<feature type="transmembrane region" description="Helical" evidence="6">
    <location>
        <begin position="99"/>
        <end position="120"/>
    </location>
</feature>
<sequence length="398" mass="40364">MTVNQRSVVITLGFCGLVSAADNWFVSPALPAIAQTLAVAPSVAAVVLTAYLVPYGMLQPVCGAIGDRVGRQRLLRVIVLGLAISTVVCAAAPTLETLVAARILTGCFAAGIISVSQALVGDVVPAEERAGAVGLLMGITFTGQGLSAGLGGLITDLVGWRAAFASFGVLGLLAWLCLLRLRGISEALPAVEEQRSPLGEARDFLERAACLFFRQGRAIYLTACSTGIIYLGVYGFMGTFLSERCGLSSTASGLLMMFYGVACLVGGTISGRIAARGGLLRVIQAGEASGLCAVIFLAASTLTGSWVPALGAAACLGLGYILVQPTLVSLSMDVDPSQTGLCTGLIGLGVFAGGGVGSVLGQIAIGAGGYLALWTCAGVALVAQTVIGTCALARRERA</sequence>
<dbReference type="InterPro" id="IPR020846">
    <property type="entry name" value="MFS_dom"/>
</dbReference>
<keyword evidence="5 6" id="KW-0472">Membrane</keyword>
<feature type="transmembrane region" description="Helical" evidence="6">
    <location>
        <begin position="371"/>
        <end position="393"/>
    </location>
</feature>
<evidence type="ECO:0000256" key="3">
    <source>
        <dbReference type="ARBA" id="ARBA00022692"/>
    </source>
</evidence>
<name>A0A921KKC2_9ACTN</name>
<dbReference type="Gene3D" id="1.20.1250.20">
    <property type="entry name" value="MFS general substrate transporter like domains"/>
    <property type="match status" value="1"/>
</dbReference>
<evidence type="ECO:0000256" key="4">
    <source>
        <dbReference type="ARBA" id="ARBA00022989"/>
    </source>
</evidence>
<dbReference type="InterPro" id="IPR050189">
    <property type="entry name" value="MFS_Efflux_Transporters"/>
</dbReference>
<comment type="caution">
    <text evidence="8">The sequence shown here is derived from an EMBL/GenBank/DDBJ whole genome shotgun (WGS) entry which is preliminary data.</text>
</comment>
<feature type="transmembrane region" description="Helical" evidence="6">
    <location>
        <begin position="279"/>
        <end position="299"/>
    </location>
</feature>
<dbReference type="CDD" id="cd17324">
    <property type="entry name" value="MFS_NepI_like"/>
    <property type="match status" value="1"/>
</dbReference>
<gene>
    <name evidence="8" type="ORF">K8U72_02055</name>
</gene>
<dbReference type="GO" id="GO:0022857">
    <property type="term" value="F:transmembrane transporter activity"/>
    <property type="evidence" value="ECO:0007669"/>
    <property type="project" value="InterPro"/>
</dbReference>
<feature type="transmembrane region" description="Helical" evidence="6">
    <location>
        <begin position="305"/>
        <end position="323"/>
    </location>
</feature>
<dbReference type="Proteomes" id="UP000697330">
    <property type="component" value="Unassembled WGS sequence"/>
</dbReference>
<dbReference type="PANTHER" id="PTHR43124">
    <property type="entry name" value="PURINE EFFLUX PUMP PBUE"/>
    <property type="match status" value="1"/>
</dbReference>
<dbReference type="InterPro" id="IPR036259">
    <property type="entry name" value="MFS_trans_sf"/>
</dbReference>
<dbReference type="PROSITE" id="PS50850">
    <property type="entry name" value="MFS"/>
    <property type="match status" value="1"/>
</dbReference>